<dbReference type="EMBL" id="DSZU01000094">
    <property type="protein sequence ID" value="HGV55511.1"/>
    <property type="molecule type" value="Genomic_DNA"/>
</dbReference>
<dbReference type="PANTHER" id="PTHR48105">
    <property type="entry name" value="THIOREDOXIN REDUCTASE 1-RELATED-RELATED"/>
    <property type="match status" value="1"/>
</dbReference>
<organism evidence="4">
    <name type="scientific">Caldimicrobium thiodismutans</name>
    <dbReference type="NCBI Taxonomy" id="1653476"/>
    <lineage>
        <taxon>Bacteria</taxon>
        <taxon>Pseudomonadati</taxon>
        <taxon>Thermodesulfobacteriota</taxon>
        <taxon>Thermodesulfobacteria</taxon>
        <taxon>Thermodesulfobacteriales</taxon>
        <taxon>Thermodesulfobacteriaceae</taxon>
        <taxon>Caldimicrobium</taxon>
    </lineage>
</organism>
<dbReference type="PRINTS" id="PR00469">
    <property type="entry name" value="PNDRDTASEII"/>
</dbReference>
<evidence type="ECO:0000313" key="4">
    <source>
        <dbReference type="EMBL" id="HGV55511.1"/>
    </source>
</evidence>
<feature type="domain" description="FAD/NAD(P)-binding" evidence="3">
    <location>
        <begin position="4"/>
        <end position="282"/>
    </location>
</feature>
<dbReference type="Pfam" id="PF07992">
    <property type="entry name" value="Pyr_redox_2"/>
    <property type="match status" value="1"/>
</dbReference>
<accession>A0A832GNV1</accession>
<dbReference type="Gene3D" id="3.50.50.60">
    <property type="entry name" value="FAD/NAD(P)-binding domain"/>
    <property type="match status" value="2"/>
</dbReference>
<protein>
    <submittedName>
        <fullName evidence="4">NAD(P)/FAD-dependent oxidoreductase</fullName>
    </submittedName>
</protein>
<dbReference type="InterPro" id="IPR023753">
    <property type="entry name" value="FAD/NAD-binding_dom"/>
</dbReference>
<dbReference type="SUPFAM" id="SSF51905">
    <property type="entry name" value="FAD/NAD(P)-binding domain"/>
    <property type="match status" value="1"/>
</dbReference>
<evidence type="ECO:0000256" key="1">
    <source>
        <dbReference type="ARBA" id="ARBA00022630"/>
    </source>
</evidence>
<name>A0A832GNV1_9BACT</name>
<dbReference type="InterPro" id="IPR036188">
    <property type="entry name" value="FAD/NAD-bd_sf"/>
</dbReference>
<reference evidence="4" key="1">
    <citation type="journal article" date="2020" name="mSystems">
        <title>Genome- and Community-Level Interaction Insights into Carbon Utilization and Element Cycling Functions of Hydrothermarchaeota in Hydrothermal Sediment.</title>
        <authorList>
            <person name="Zhou Z."/>
            <person name="Liu Y."/>
            <person name="Xu W."/>
            <person name="Pan J."/>
            <person name="Luo Z.H."/>
            <person name="Li M."/>
        </authorList>
    </citation>
    <scope>NUCLEOTIDE SEQUENCE [LARGE SCALE GENOMIC DNA]</scope>
    <source>
        <strain evidence="4">SpSt-605</strain>
    </source>
</reference>
<dbReference type="AlphaFoldDB" id="A0A832GNV1"/>
<dbReference type="GO" id="GO:0016491">
    <property type="term" value="F:oxidoreductase activity"/>
    <property type="evidence" value="ECO:0007669"/>
    <property type="project" value="UniProtKB-KW"/>
</dbReference>
<gene>
    <name evidence="4" type="ORF">ENT73_05440</name>
</gene>
<dbReference type="InterPro" id="IPR050097">
    <property type="entry name" value="Ferredoxin-NADP_redctase_2"/>
</dbReference>
<keyword evidence="2" id="KW-0560">Oxidoreductase</keyword>
<proteinExistence type="predicted"/>
<keyword evidence="1" id="KW-0285">Flavoprotein</keyword>
<sequence>MKEYEIIIIGAGPAGLQAGIHASRRRHKVLIIGKPQHSALYWAHIENYFGFREKIDGKELIEAGLEQCKRFGAELLEEDVVKLEMEPEGSFLVETERGANFRAQALILALGVKKKKKVFKNEDAFVGKGLSYCVDCDAWFYRGKRVAVLGDGSAALHGAITLTKFSSQVYLIPLKEIPHLEEELKGSQVEVIREKPVEIIGEEEVKGLKLEGGMELELDGLFIELGAKGPLELLSPLGIELDPETFSYVKVDKKMQTNIPGIFACGDLTGPPLQLAKAVGEGCIAGLSASDYLKAKKA</sequence>
<evidence type="ECO:0000256" key="2">
    <source>
        <dbReference type="ARBA" id="ARBA00023002"/>
    </source>
</evidence>
<evidence type="ECO:0000259" key="3">
    <source>
        <dbReference type="Pfam" id="PF07992"/>
    </source>
</evidence>
<dbReference type="PRINTS" id="PR00368">
    <property type="entry name" value="FADPNR"/>
</dbReference>
<comment type="caution">
    <text evidence="4">The sequence shown here is derived from an EMBL/GenBank/DDBJ whole genome shotgun (WGS) entry which is preliminary data.</text>
</comment>